<evidence type="ECO:0000256" key="9">
    <source>
        <dbReference type="ARBA" id="ARBA00023069"/>
    </source>
</evidence>
<comment type="similarity">
    <text evidence="3">Belongs to the CFAP206 family.</text>
</comment>
<feature type="transmembrane region" description="Helical" evidence="14">
    <location>
        <begin position="40"/>
        <end position="60"/>
    </location>
</feature>
<dbReference type="RefSeq" id="XP_009035685.1">
    <property type="nucleotide sequence ID" value="XM_009037437.1"/>
</dbReference>
<evidence type="ECO:0000313" key="16">
    <source>
        <dbReference type="Proteomes" id="UP000002729"/>
    </source>
</evidence>
<evidence type="ECO:0000256" key="10">
    <source>
        <dbReference type="ARBA" id="ARBA00023136"/>
    </source>
</evidence>
<evidence type="ECO:0000256" key="14">
    <source>
        <dbReference type="SAM" id="Phobius"/>
    </source>
</evidence>
<protein>
    <recommendedName>
        <fullName evidence="4">Cilia- and flagella-associated protein 206</fullName>
    </recommendedName>
</protein>
<keyword evidence="5" id="KW-0963">Cytoplasm</keyword>
<keyword evidence="10 14" id="KW-0472">Membrane</keyword>
<evidence type="ECO:0000256" key="3">
    <source>
        <dbReference type="ARBA" id="ARBA00010500"/>
    </source>
</evidence>
<dbReference type="GO" id="GO:0003356">
    <property type="term" value="P:regulation of cilium beat frequency"/>
    <property type="evidence" value="ECO:0007669"/>
    <property type="project" value="TreeGrafter"/>
</dbReference>
<dbReference type="GO" id="GO:0036064">
    <property type="term" value="C:ciliary basal body"/>
    <property type="evidence" value="ECO:0007669"/>
    <property type="project" value="TreeGrafter"/>
</dbReference>
<comment type="subcellular location">
    <subcellularLocation>
        <location evidence="2">Cytoplasm</location>
        <location evidence="2">Cytoskeleton</location>
        <location evidence="2">Cilium axoneme</location>
    </subcellularLocation>
    <subcellularLocation>
        <location evidence="1">Membrane</location>
        <topology evidence="1">Multi-pass membrane protein</topology>
    </subcellularLocation>
</comment>
<dbReference type="AlphaFoldDB" id="F0Y6B2"/>
<feature type="region of interest" description="Disordered" evidence="13">
    <location>
        <begin position="152"/>
        <end position="179"/>
    </location>
</feature>
<dbReference type="InterPro" id="IPR021897">
    <property type="entry name" value="FAP206"/>
</dbReference>
<evidence type="ECO:0000256" key="13">
    <source>
        <dbReference type="SAM" id="MobiDB-lite"/>
    </source>
</evidence>
<keyword evidence="8 14" id="KW-1133">Transmembrane helix</keyword>
<keyword evidence="16" id="KW-1185">Reference proteome</keyword>
<evidence type="ECO:0000256" key="6">
    <source>
        <dbReference type="ARBA" id="ARBA00022692"/>
    </source>
</evidence>
<evidence type="ECO:0000256" key="1">
    <source>
        <dbReference type="ARBA" id="ARBA00004141"/>
    </source>
</evidence>
<dbReference type="NCBIfam" id="NF003243">
    <property type="entry name" value="PRK04201.1"/>
    <property type="match status" value="1"/>
</dbReference>
<evidence type="ECO:0000256" key="4">
    <source>
        <dbReference type="ARBA" id="ARBA00021602"/>
    </source>
</evidence>
<dbReference type="KEGG" id="aaf:AURANDRAFT_71401"/>
<keyword evidence="7" id="KW-0970">Cilium biogenesis/degradation</keyword>
<keyword evidence="11" id="KW-0206">Cytoskeleton</keyword>
<feature type="transmembrane region" description="Helical" evidence="14">
    <location>
        <begin position="6"/>
        <end position="28"/>
    </location>
</feature>
<dbReference type="Pfam" id="PF02535">
    <property type="entry name" value="Zip"/>
    <property type="match status" value="1"/>
</dbReference>
<evidence type="ECO:0000256" key="12">
    <source>
        <dbReference type="ARBA" id="ARBA00023273"/>
    </source>
</evidence>
<dbReference type="EMBL" id="GL833125">
    <property type="protein sequence ID" value="EGB09634.1"/>
    <property type="molecule type" value="Genomic_DNA"/>
</dbReference>
<keyword evidence="12" id="KW-0966">Cell projection</keyword>
<proteinExistence type="inferred from homology"/>
<dbReference type="GO" id="GO:0016020">
    <property type="term" value="C:membrane"/>
    <property type="evidence" value="ECO:0007669"/>
    <property type="project" value="UniProtKB-SubCell"/>
</dbReference>
<dbReference type="PANTHER" id="PTHR21442">
    <property type="entry name" value="CILIA- AND FLAGELLA-ASSOCIATED PROTEIN 206"/>
    <property type="match status" value="1"/>
</dbReference>
<accession>F0Y6B2</accession>
<evidence type="ECO:0000256" key="5">
    <source>
        <dbReference type="ARBA" id="ARBA00022490"/>
    </source>
</evidence>
<keyword evidence="9" id="KW-0969">Cilium</keyword>
<feature type="region of interest" description="Disordered" evidence="13">
    <location>
        <begin position="763"/>
        <end position="789"/>
    </location>
</feature>
<organism evidence="16">
    <name type="scientific">Aureococcus anophagefferens</name>
    <name type="common">Harmful bloom alga</name>
    <dbReference type="NCBI Taxonomy" id="44056"/>
    <lineage>
        <taxon>Eukaryota</taxon>
        <taxon>Sar</taxon>
        <taxon>Stramenopiles</taxon>
        <taxon>Ochrophyta</taxon>
        <taxon>Pelagophyceae</taxon>
        <taxon>Pelagomonadales</taxon>
        <taxon>Pelagomonadaceae</taxon>
        <taxon>Aureococcus</taxon>
    </lineage>
</organism>
<dbReference type="GeneID" id="20228204"/>
<dbReference type="InterPro" id="IPR003689">
    <property type="entry name" value="ZIP"/>
</dbReference>
<sequence>MGLSKAELGFILVCGAGSSTGIGAAVVFSERLVQLASKPFLAGALGLSAGVMLYVSFVEIMVKSQMGFEASSVMGPNDAYLAATASLFAGMLFMSLLDALVHTLDPNHTGHMSSDPARYIPKSVEGDAPAASCCAMGDDVFDEIEARKRKARAVADEAGAPSQAEGRPNASEDTDAESGAKALEVEAPEAAGDKPLERMGVMTALAIGIHNFPEGLATFVATLDDPAVGGALALAIAIHNIPEGLCVSIPIYFATGDRWKAFRWALLSGVSEPVGALLGWLLLKDHFNELLYGIVFGMVAGMMVMICLNELIPTAHRYDPQDKVVTKSITAGMVVMAASLCLFDICQGCAGRGQRVPAVLAAFIARTILESDPLLFSPEKELTSEGVDTLIRMSIARLCEKDAPSLETIKMQVAFDSTYVRFEEELDKSRKAREEKKRELVRAILAVKPRGSTDFETLTALYRQIFTYLLHVSRGGSGLPGAPSNTTAAEDPGSMERAVEREIAAALESVFPRIGLKSFVQLSSEEKRLQLEELARIVTGIRLFNREGGKGGAGLDHVEDAVATTVSDLRDALDAETAEQHDLALRYQETLVYCHLRQPPGVAPAQLERWAQELANRRQYGAYLTSLAEDAAASARRVQVHRERFATEMDELQALVGGRASVPKEHVYPKFDAIATAWFALDDELRVVESRVATLEELHQFRESYNMTCGANHPVYRAARLESHAKPDGGGAVDDEAEMAEAVSKLGGDQAAAAVAAPVEGAPSAASAAEDDDAKALDDLPTGARDNADVPVRLSVETTPEFMQLPLEYQGFCGWTVANRHGLLLPGKPALGVVKYRGSCYVFAHAVALKAFMDAPEAVREGVVAQATLAPELVHLLRLQDSYPGTSIAKILASRAITGKGAEPGQATAVAKALLAPAATRDASTDTPVHFVEKHIDPAYEWNDWALRRRALRLAQLKHCATTSQQTDESHFRRNNTTQVFLPKIASTQSRKDGETNPPVRIQYFKGLRGGPNKIVNPEEKPLETVNVDLTYHF</sequence>
<dbReference type="Proteomes" id="UP000002729">
    <property type="component" value="Unassembled WGS sequence"/>
</dbReference>
<dbReference type="GO" id="GO:0030030">
    <property type="term" value="P:cell projection organization"/>
    <property type="evidence" value="ECO:0007669"/>
    <property type="project" value="UniProtKB-KW"/>
</dbReference>
<evidence type="ECO:0000256" key="11">
    <source>
        <dbReference type="ARBA" id="ARBA00023212"/>
    </source>
</evidence>
<dbReference type="Pfam" id="PF12018">
    <property type="entry name" value="FAP206"/>
    <property type="match status" value="1"/>
</dbReference>
<evidence type="ECO:0000256" key="7">
    <source>
        <dbReference type="ARBA" id="ARBA00022794"/>
    </source>
</evidence>
<dbReference type="InParanoid" id="F0Y6B2"/>
<reference evidence="15 16" key="1">
    <citation type="journal article" date="2011" name="Proc. Natl. Acad. Sci. U.S.A.">
        <title>Niche of harmful alga Aureococcus anophagefferens revealed through ecogenomics.</title>
        <authorList>
            <person name="Gobler C.J."/>
            <person name="Berry D.L."/>
            <person name="Dyhrman S.T."/>
            <person name="Wilhelm S.W."/>
            <person name="Salamov A."/>
            <person name="Lobanov A.V."/>
            <person name="Zhang Y."/>
            <person name="Collier J.L."/>
            <person name="Wurch L.L."/>
            <person name="Kustka A.B."/>
            <person name="Dill B.D."/>
            <person name="Shah M."/>
            <person name="VerBerkmoes N.C."/>
            <person name="Kuo A."/>
            <person name="Terry A."/>
            <person name="Pangilinan J."/>
            <person name="Lindquist E.A."/>
            <person name="Lucas S."/>
            <person name="Paulsen I.T."/>
            <person name="Hattenrath-Lehmann T.K."/>
            <person name="Talmage S.C."/>
            <person name="Walker E.A."/>
            <person name="Koch F."/>
            <person name="Burson A.M."/>
            <person name="Marcoval M.A."/>
            <person name="Tang Y.Z."/>
            <person name="Lecleir G.R."/>
            <person name="Coyne K.J."/>
            <person name="Berg G.M."/>
            <person name="Bertrand E.M."/>
            <person name="Saito M.A."/>
            <person name="Gladyshev V.N."/>
            <person name="Grigoriev I.V."/>
        </authorList>
    </citation>
    <scope>NUCLEOTIDE SEQUENCE [LARGE SCALE GENOMIC DNA]</scope>
    <source>
        <strain evidence="16">CCMP 1984</strain>
    </source>
</reference>
<evidence type="ECO:0000256" key="8">
    <source>
        <dbReference type="ARBA" id="ARBA00022989"/>
    </source>
</evidence>
<dbReference type="GO" id="GO:0005930">
    <property type="term" value="C:axoneme"/>
    <property type="evidence" value="ECO:0007669"/>
    <property type="project" value="UniProtKB-SubCell"/>
</dbReference>
<evidence type="ECO:0000313" key="15">
    <source>
        <dbReference type="EMBL" id="EGB09634.1"/>
    </source>
</evidence>
<gene>
    <name evidence="15" type="ORF">AURANDRAFT_71401</name>
</gene>
<feature type="transmembrane region" description="Helical" evidence="14">
    <location>
        <begin position="80"/>
        <end position="101"/>
    </location>
</feature>
<dbReference type="OrthoDB" id="10251073at2759"/>
<feature type="transmembrane region" description="Helical" evidence="14">
    <location>
        <begin position="264"/>
        <end position="283"/>
    </location>
</feature>
<feature type="transmembrane region" description="Helical" evidence="14">
    <location>
        <begin position="324"/>
        <end position="345"/>
    </location>
</feature>
<keyword evidence="6 14" id="KW-0812">Transmembrane</keyword>
<feature type="transmembrane region" description="Helical" evidence="14">
    <location>
        <begin position="289"/>
        <end position="312"/>
    </location>
</feature>
<evidence type="ECO:0000256" key="2">
    <source>
        <dbReference type="ARBA" id="ARBA00004430"/>
    </source>
</evidence>
<name>F0Y6B2_AURAN</name>
<dbReference type="eggNOG" id="KOG2474">
    <property type="taxonomic scope" value="Eukaryota"/>
</dbReference>
<dbReference type="PANTHER" id="PTHR21442:SF0">
    <property type="entry name" value="CILIA- AND FLAGELLA-ASSOCIATED PROTEIN 206"/>
    <property type="match status" value="1"/>
</dbReference>
<dbReference type="GO" id="GO:0046873">
    <property type="term" value="F:metal ion transmembrane transporter activity"/>
    <property type="evidence" value="ECO:0007669"/>
    <property type="project" value="InterPro"/>
</dbReference>